<reference evidence="1 2" key="1">
    <citation type="submission" date="2018-05" db="EMBL/GenBank/DDBJ databases">
        <title>Pararhodobacter marina sp. nov., isolated from deep-sea water of the Indian Ocean.</title>
        <authorList>
            <person name="Lai Q.Sr."/>
            <person name="Liu X."/>
            <person name="Shao Z."/>
        </authorList>
    </citation>
    <scope>NUCLEOTIDE SEQUENCE [LARGE SCALE GENOMIC DNA]</scope>
    <source>
        <strain evidence="1 2">CIC4N-9</strain>
    </source>
</reference>
<protein>
    <submittedName>
        <fullName evidence="1">Exonuclease</fullName>
    </submittedName>
</protein>
<dbReference type="OrthoDB" id="7362525at2"/>
<proteinExistence type="predicted"/>
<dbReference type="GO" id="GO:0004527">
    <property type="term" value="F:exonuclease activity"/>
    <property type="evidence" value="ECO:0007669"/>
    <property type="project" value="UniProtKB-KW"/>
</dbReference>
<dbReference type="GeneID" id="94364543"/>
<dbReference type="AlphaFoldDB" id="A0A2U2CER3"/>
<keyword evidence="1" id="KW-0269">Exonuclease</keyword>
<accession>A0A2U2CER3</accession>
<dbReference type="InterPro" id="IPR036397">
    <property type="entry name" value="RNaseH_sf"/>
</dbReference>
<dbReference type="Proteomes" id="UP000244940">
    <property type="component" value="Unassembled WGS sequence"/>
</dbReference>
<comment type="caution">
    <text evidence="1">The sequence shown here is derived from an EMBL/GenBank/DDBJ whole genome shotgun (WGS) entry which is preliminary data.</text>
</comment>
<keyword evidence="1" id="KW-0378">Hydrolase</keyword>
<dbReference type="SUPFAM" id="SSF53098">
    <property type="entry name" value="Ribonuclease H-like"/>
    <property type="match status" value="1"/>
</dbReference>
<evidence type="ECO:0000313" key="2">
    <source>
        <dbReference type="Proteomes" id="UP000244940"/>
    </source>
</evidence>
<dbReference type="RefSeq" id="WP_109532486.1">
    <property type="nucleotide sequence ID" value="NZ_QEYD01000003.1"/>
</dbReference>
<keyword evidence="2" id="KW-1185">Reference proteome</keyword>
<sequence length="202" mass="21788">MPHAVFYDCEFLTAPGAPMRFWNGPADPDPLIAQIGAAKLSLDEPYEILDTLCLHVLPVGRNGRRVALDPLFTRLTGIDEAVLDRDGIALGAALDCLDAFSEGACLWSWGKDELNMMGVSCWIAGIAPPLAPARFRNACDLTLAAGTPLDAVHKLRSNTISDYYGVTHPPLQAHDARDDALCVAYAMQALLRDGRLPVAAFD</sequence>
<dbReference type="Gene3D" id="3.30.420.10">
    <property type="entry name" value="Ribonuclease H-like superfamily/Ribonuclease H"/>
    <property type="match status" value="1"/>
</dbReference>
<organism evidence="1 2">
    <name type="scientific">Pararhodobacter marinus</name>
    <dbReference type="NCBI Taxonomy" id="2184063"/>
    <lineage>
        <taxon>Bacteria</taxon>
        <taxon>Pseudomonadati</taxon>
        <taxon>Pseudomonadota</taxon>
        <taxon>Alphaproteobacteria</taxon>
        <taxon>Rhodobacterales</taxon>
        <taxon>Paracoccaceae</taxon>
        <taxon>Pararhodobacter</taxon>
    </lineage>
</organism>
<dbReference type="GO" id="GO:0003676">
    <property type="term" value="F:nucleic acid binding"/>
    <property type="evidence" value="ECO:0007669"/>
    <property type="project" value="InterPro"/>
</dbReference>
<keyword evidence="1" id="KW-0540">Nuclease</keyword>
<dbReference type="InterPro" id="IPR012337">
    <property type="entry name" value="RNaseH-like_sf"/>
</dbReference>
<gene>
    <name evidence="1" type="ORF">C4N9_06555</name>
</gene>
<dbReference type="EMBL" id="QEYD01000003">
    <property type="protein sequence ID" value="PWE30342.1"/>
    <property type="molecule type" value="Genomic_DNA"/>
</dbReference>
<evidence type="ECO:0000313" key="1">
    <source>
        <dbReference type="EMBL" id="PWE30342.1"/>
    </source>
</evidence>
<name>A0A2U2CER3_9RHOB</name>